<evidence type="ECO:0000313" key="6">
    <source>
        <dbReference type="EMBL" id="SFR46152.1"/>
    </source>
</evidence>
<dbReference type="InterPro" id="IPR051015">
    <property type="entry name" value="EvgA-like"/>
</dbReference>
<dbReference type="InterPro" id="IPR000792">
    <property type="entry name" value="Tscrpt_reg_LuxR_C"/>
</dbReference>
<feature type="modified residue" description="4-aspartylphosphate" evidence="2">
    <location>
        <position position="102"/>
    </location>
</feature>
<evidence type="ECO:0000256" key="2">
    <source>
        <dbReference type="PROSITE-ProRule" id="PRU00169"/>
    </source>
</evidence>
<sequence length="269" mass="29610">MLNELDAVLSTGNAPSQNCHPASENRYDGQEATPDTNNKQVDSFMEPAYKILIADDHPLFREAISSVIASGFEGSEIIETADLDSALDITRDNDDLDLILLDLNMPGMHGLNGLISLRNEAPTIPVVIVSAEEDKQVVLQAITYGACGFITKSSPRAQMTEAIQQILNGNVYLPSDIIRTGKESNSRRSRHEDNPISPELLNSLTRRQLLVLERMSKGESNKQIAYNLNIAETTVKAHVSAILRKLGVHNRVQAILSASDVDFSQYLKR</sequence>
<evidence type="ECO:0000313" key="7">
    <source>
        <dbReference type="Proteomes" id="UP000199290"/>
    </source>
</evidence>
<dbReference type="CDD" id="cd17535">
    <property type="entry name" value="REC_NarL-like"/>
    <property type="match status" value="1"/>
</dbReference>
<protein>
    <submittedName>
        <fullName evidence="6">Two component transcriptional regulator, LuxR family</fullName>
    </submittedName>
</protein>
<organism evidence="6 7">
    <name type="scientific">Marinobacter gudaonensis</name>
    <dbReference type="NCBI Taxonomy" id="375760"/>
    <lineage>
        <taxon>Bacteria</taxon>
        <taxon>Pseudomonadati</taxon>
        <taxon>Pseudomonadota</taxon>
        <taxon>Gammaproteobacteria</taxon>
        <taxon>Pseudomonadales</taxon>
        <taxon>Marinobacteraceae</taxon>
        <taxon>Marinobacter</taxon>
    </lineage>
</organism>
<evidence type="ECO:0000259" key="4">
    <source>
        <dbReference type="PROSITE" id="PS50043"/>
    </source>
</evidence>
<reference evidence="7" key="1">
    <citation type="submission" date="2016-10" db="EMBL/GenBank/DDBJ databases">
        <authorList>
            <person name="Varghese N."/>
            <person name="Submissions S."/>
        </authorList>
    </citation>
    <scope>NUCLEOTIDE SEQUENCE [LARGE SCALE GENOMIC DNA]</scope>
    <source>
        <strain evidence="7">CGMCC 1.6294</strain>
    </source>
</reference>
<dbReference type="EMBL" id="FOYV01000001">
    <property type="protein sequence ID" value="SFR46152.1"/>
    <property type="molecule type" value="Genomic_DNA"/>
</dbReference>
<proteinExistence type="predicted"/>
<dbReference type="STRING" id="375760.SAMN04488073_1608"/>
<dbReference type="InterPro" id="IPR011006">
    <property type="entry name" value="CheY-like_superfamily"/>
</dbReference>
<dbReference type="SUPFAM" id="SSF52172">
    <property type="entry name" value="CheY-like"/>
    <property type="match status" value="1"/>
</dbReference>
<dbReference type="PROSITE" id="PS50043">
    <property type="entry name" value="HTH_LUXR_2"/>
    <property type="match status" value="1"/>
</dbReference>
<dbReference type="InterPro" id="IPR001789">
    <property type="entry name" value="Sig_transdc_resp-reg_receiver"/>
</dbReference>
<evidence type="ECO:0000256" key="3">
    <source>
        <dbReference type="SAM" id="MobiDB-lite"/>
    </source>
</evidence>
<dbReference type="Proteomes" id="UP000199290">
    <property type="component" value="Unassembled WGS sequence"/>
</dbReference>
<dbReference type="PROSITE" id="PS00622">
    <property type="entry name" value="HTH_LUXR_1"/>
    <property type="match status" value="1"/>
</dbReference>
<feature type="domain" description="Response regulatory" evidence="5">
    <location>
        <begin position="50"/>
        <end position="167"/>
    </location>
</feature>
<dbReference type="SMART" id="SM00421">
    <property type="entry name" value="HTH_LUXR"/>
    <property type="match status" value="1"/>
</dbReference>
<feature type="domain" description="HTH luxR-type" evidence="4">
    <location>
        <begin position="197"/>
        <end position="262"/>
    </location>
</feature>
<dbReference type="Pfam" id="PF00072">
    <property type="entry name" value="Response_reg"/>
    <property type="match status" value="1"/>
</dbReference>
<dbReference type="PANTHER" id="PTHR45566:SF1">
    <property type="entry name" value="HTH-TYPE TRANSCRIPTIONAL REGULATOR YHJB-RELATED"/>
    <property type="match status" value="1"/>
</dbReference>
<dbReference type="InterPro" id="IPR058245">
    <property type="entry name" value="NreC/VraR/RcsB-like_REC"/>
</dbReference>
<dbReference type="AlphaFoldDB" id="A0A1I6GVF3"/>
<dbReference type="Gene3D" id="3.40.50.2300">
    <property type="match status" value="1"/>
</dbReference>
<accession>A0A1I6GVF3</accession>
<dbReference type="Pfam" id="PF00196">
    <property type="entry name" value="GerE"/>
    <property type="match status" value="1"/>
</dbReference>
<keyword evidence="1 2" id="KW-0597">Phosphoprotein</keyword>
<dbReference type="PANTHER" id="PTHR45566">
    <property type="entry name" value="HTH-TYPE TRANSCRIPTIONAL REGULATOR YHJB-RELATED"/>
    <property type="match status" value="1"/>
</dbReference>
<dbReference type="GO" id="GO:0006355">
    <property type="term" value="P:regulation of DNA-templated transcription"/>
    <property type="evidence" value="ECO:0007669"/>
    <property type="project" value="InterPro"/>
</dbReference>
<feature type="region of interest" description="Disordered" evidence="3">
    <location>
        <begin position="7"/>
        <end position="40"/>
    </location>
</feature>
<dbReference type="GO" id="GO:0000160">
    <property type="term" value="P:phosphorelay signal transduction system"/>
    <property type="evidence" value="ECO:0007669"/>
    <property type="project" value="InterPro"/>
</dbReference>
<name>A0A1I6GVF3_9GAMM</name>
<feature type="compositionally biased region" description="Polar residues" evidence="3">
    <location>
        <begin position="10"/>
        <end position="20"/>
    </location>
</feature>
<dbReference type="PROSITE" id="PS50110">
    <property type="entry name" value="RESPONSE_REGULATORY"/>
    <property type="match status" value="1"/>
</dbReference>
<keyword evidence="7" id="KW-1185">Reference proteome</keyword>
<evidence type="ECO:0000256" key="1">
    <source>
        <dbReference type="ARBA" id="ARBA00022553"/>
    </source>
</evidence>
<evidence type="ECO:0000259" key="5">
    <source>
        <dbReference type="PROSITE" id="PS50110"/>
    </source>
</evidence>
<dbReference type="CDD" id="cd06170">
    <property type="entry name" value="LuxR_C_like"/>
    <property type="match status" value="1"/>
</dbReference>
<dbReference type="PRINTS" id="PR00038">
    <property type="entry name" value="HTHLUXR"/>
</dbReference>
<gene>
    <name evidence="6" type="ORF">SAMN04488073_1608</name>
</gene>
<dbReference type="SMART" id="SM00448">
    <property type="entry name" value="REC"/>
    <property type="match status" value="1"/>
</dbReference>